<organism evidence="1 2">
    <name type="scientific">Kalanchoe fedtschenkoi</name>
    <name type="common">Lavender scallops</name>
    <name type="synonym">South American air plant</name>
    <dbReference type="NCBI Taxonomy" id="63787"/>
    <lineage>
        <taxon>Eukaryota</taxon>
        <taxon>Viridiplantae</taxon>
        <taxon>Streptophyta</taxon>
        <taxon>Embryophyta</taxon>
        <taxon>Tracheophyta</taxon>
        <taxon>Spermatophyta</taxon>
        <taxon>Magnoliopsida</taxon>
        <taxon>eudicotyledons</taxon>
        <taxon>Gunneridae</taxon>
        <taxon>Pentapetalae</taxon>
        <taxon>Saxifragales</taxon>
        <taxon>Crassulaceae</taxon>
        <taxon>Kalanchoe</taxon>
    </lineage>
</organism>
<name>A0A7N1A8Y8_KALFE</name>
<sequence>MSKILSATNLKAFLSHYSKLFSCFPLTSQRNQFYSISTLRFPEPDAAPLA</sequence>
<dbReference type="Gramene" id="Kaladp0648s0003.1.v1.1">
    <property type="protein sequence ID" value="Kaladp0648s0003.1.v1.1.CDS.1"/>
    <property type="gene ID" value="Kaladp0648s0003.v1.1"/>
</dbReference>
<proteinExistence type="predicted"/>
<evidence type="ECO:0000313" key="2">
    <source>
        <dbReference type="Proteomes" id="UP000594263"/>
    </source>
</evidence>
<dbReference type="EnsemblPlants" id="Kaladp0648s0003.1.v1.1">
    <property type="protein sequence ID" value="Kaladp0648s0003.1.v1.1.CDS.1"/>
    <property type="gene ID" value="Kaladp0648s0003.v1.1"/>
</dbReference>
<evidence type="ECO:0000313" key="1">
    <source>
        <dbReference type="EnsemblPlants" id="Kaladp0648s0003.1.v1.1.CDS.1"/>
    </source>
</evidence>
<dbReference type="AlphaFoldDB" id="A0A7N1A8Y8"/>
<protein>
    <submittedName>
        <fullName evidence="1">Uncharacterized protein</fullName>
    </submittedName>
</protein>
<reference evidence="1" key="1">
    <citation type="submission" date="2021-01" db="UniProtKB">
        <authorList>
            <consortium name="EnsemblPlants"/>
        </authorList>
    </citation>
    <scope>IDENTIFICATION</scope>
</reference>
<keyword evidence="2" id="KW-1185">Reference proteome</keyword>
<dbReference type="Proteomes" id="UP000594263">
    <property type="component" value="Unplaced"/>
</dbReference>
<accession>A0A7N1A8Y8</accession>